<evidence type="ECO:0000313" key="1">
    <source>
        <dbReference type="EMBL" id="SNX61241.1"/>
    </source>
</evidence>
<protein>
    <submittedName>
        <fullName evidence="1">Uncharacterized protein</fullName>
    </submittedName>
</protein>
<proteinExistence type="predicted"/>
<organism evidence="1 2">
    <name type="scientific">Nitrosomonas ureae</name>
    <dbReference type="NCBI Taxonomy" id="44577"/>
    <lineage>
        <taxon>Bacteria</taxon>
        <taxon>Pseudomonadati</taxon>
        <taxon>Pseudomonadota</taxon>
        <taxon>Betaproteobacteria</taxon>
        <taxon>Nitrosomonadales</taxon>
        <taxon>Nitrosomonadaceae</taxon>
        <taxon>Nitrosomonas</taxon>
    </lineage>
</organism>
<sequence length="51" mass="5685">MHHFPLPHSSNSDMQYRMTVIFCDATRPLSDHAQTQSLNLYLIAAAIAVGL</sequence>
<name>A0A285C0Z0_9PROT</name>
<accession>A0A285C0Z0</accession>
<reference evidence="1 2" key="1">
    <citation type="submission" date="2017-08" db="EMBL/GenBank/DDBJ databases">
        <authorList>
            <person name="de Groot N.N."/>
        </authorList>
    </citation>
    <scope>NUCLEOTIDE SEQUENCE [LARGE SCALE GENOMIC DNA]</scope>
    <source>
        <strain evidence="1 2">Nm15</strain>
    </source>
</reference>
<dbReference type="Proteomes" id="UP000242498">
    <property type="component" value="Chromosome I"/>
</dbReference>
<dbReference type="EMBL" id="LT907782">
    <property type="protein sequence ID" value="SNX61241.1"/>
    <property type="molecule type" value="Genomic_DNA"/>
</dbReference>
<evidence type="ECO:0000313" key="2">
    <source>
        <dbReference type="Proteomes" id="UP000242498"/>
    </source>
</evidence>
<dbReference type="AlphaFoldDB" id="A0A285C0Z0"/>
<dbReference type="RefSeq" id="WP_172424125.1">
    <property type="nucleotide sequence ID" value="NZ_LT907782.1"/>
</dbReference>
<gene>
    <name evidence="1" type="ORF">SAMN06296273_2692</name>
</gene>